<protein>
    <submittedName>
        <fullName evidence="2">Uncharacterized protein</fullName>
    </submittedName>
</protein>
<evidence type="ECO:0000313" key="2">
    <source>
        <dbReference type="EMBL" id="CAH2051786.1"/>
    </source>
</evidence>
<feature type="non-terminal residue" evidence="2">
    <location>
        <position position="75"/>
    </location>
</feature>
<dbReference type="EMBL" id="OW152832">
    <property type="protein sequence ID" value="CAH2051786.1"/>
    <property type="molecule type" value="Genomic_DNA"/>
</dbReference>
<dbReference type="Proteomes" id="UP000837857">
    <property type="component" value="Chromosome 20"/>
</dbReference>
<sequence>MLWVGAPEINLRKFQAVKISQTSTSYSARNSTGRRSESRAGTAHVLGPTHTKVGEYATPTADRTTGCERGKSMEC</sequence>
<reference evidence="2" key="1">
    <citation type="submission" date="2022-03" db="EMBL/GenBank/DDBJ databases">
        <authorList>
            <person name="Martin H S."/>
        </authorList>
    </citation>
    <scope>NUCLEOTIDE SEQUENCE</scope>
</reference>
<proteinExistence type="predicted"/>
<feature type="compositionally biased region" description="Basic and acidic residues" evidence="1">
    <location>
        <begin position="65"/>
        <end position="75"/>
    </location>
</feature>
<feature type="region of interest" description="Disordered" evidence="1">
    <location>
        <begin position="22"/>
        <end position="75"/>
    </location>
</feature>
<keyword evidence="3" id="KW-1185">Reference proteome</keyword>
<accession>A0ABN8IA34</accession>
<name>A0ABN8IA34_9NEOP</name>
<feature type="compositionally biased region" description="Polar residues" evidence="1">
    <location>
        <begin position="22"/>
        <end position="33"/>
    </location>
</feature>
<evidence type="ECO:0000313" key="3">
    <source>
        <dbReference type="Proteomes" id="UP000837857"/>
    </source>
</evidence>
<gene>
    <name evidence="2" type="ORF">IPOD504_LOCUS7940</name>
</gene>
<evidence type="ECO:0000256" key="1">
    <source>
        <dbReference type="SAM" id="MobiDB-lite"/>
    </source>
</evidence>
<organism evidence="2 3">
    <name type="scientific">Iphiclides podalirius</name>
    <name type="common">scarce swallowtail</name>
    <dbReference type="NCBI Taxonomy" id="110791"/>
    <lineage>
        <taxon>Eukaryota</taxon>
        <taxon>Metazoa</taxon>
        <taxon>Ecdysozoa</taxon>
        <taxon>Arthropoda</taxon>
        <taxon>Hexapoda</taxon>
        <taxon>Insecta</taxon>
        <taxon>Pterygota</taxon>
        <taxon>Neoptera</taxon>
        <taxon>Endopterygota</taxon>
        <taxon>Lepidoptera</taxon>
        <taxon>Glossata</taxon>
        <taxon>Ditrysia</taxon>
        <taxon>Papilionoidea</taxon>
        <taxon>Papilionidae</taxon>
        <taxon>Papilioninae</taxon>
        <taxon>Iphiclides</taxon>
    </lineage>
</organism>